<dbReference type="Proteomes" id="UP001220395">
    <property type="component" value="Chromosome"/>
</dbReference>
<keyword evidence="1" id="KW-0719">Serine esterase</keyword>
<proteinExistence type="predicted"/>
<accession>A0ABY7TIX7</accession>
<keyword evidence="6" id="KW-1185">Reference proteome</keyword>
<name>A0ABY7TIX7_9SPHN</name>
<dbReference type="SUPFAM" id="SSF53474">
    <property type="entry name" value="alpha/beta-Hydrolases"/>
    <property type="match status" value="1"/>
</dbReference>
<evidence type="ECO:0000259" key="4">
    <source>
        <dbReference type="Pfam" id="PF22244"/>
    </source>
</evidence>
<dbReference type="InterPro" id="IPR029058">
    <property type="entry name" value="AB_hydrolase_fold"/>
</dbReference>
<keyword evidence="2" id="KW-0732">Signal</keyword>
<keyword evidence="3" id="KW-0378">Hydrolase</keyword>
<dbReference type="PANTHER" id="PTHR47381">
    <property type="entry name" value="ALPHA/BETA-HYDROLASES SUPERFAMILY PROTEIN"/>
    <property type="match status" value="1"/>
</dbReference>
<protein>
    <recommendedName>
        <fullName evidence="4">4-O-methyl-glucuronoyl methylesterase-like domain-containing protein</fullName>
    </recommendedName>
</protein>
<evidence type="ECO:0000256" key="2">
    <source>
        <dbReference type="ARBA" id="ARBA00022729"/>
    </source>
</evidence>
<evidence type="ECO:0000313" key="5">
    <source>
        <dbReference type="EMBL" id="WCT73099.1"/>
    </source>
</evidence>
<evidence type="ECO:0000256" key="3">
    <source>
        <dbReference type="ARBA" id="ARBA00022801"/>
    </source>
</evidence>
<evidence type="ECO:0000256" key="1">
    <source>
        <dbReference type="ARBA" id="ARBA00022487"/>
    </source>
</evidence>
<feature type="domain" description="4-O-methyl-glucuronoyl methylesterase-like" evidence="4">
    <location>
        <begin position="220"/>
        <end position="368"/>
    </location>
</feature>
<evidence type="ECO:0000313" key="6">
    <source>
        <dbReference type="Proteomes" id="UP001220395"/>
    </source>
</evidence>
<dbReference type="EMBL" id="CP117411">
    <property type="protein sequence ID" value="WCT73099.1"/>
    <property type="molecule type" value="Genomic_DNA"/>
</dbReference>
<gene>
    <name evidence="5" type="ORF">PQ455_15910</name>
</gene>
<dbReference type="InterPro" id="IPR054579">
    <property type="entry name" value="GCE-like_dom"/>
</dbReference>
<dbReference type="PANTHER" id="PTHR47381:SF3">
    <property type="entry name" value="ALPHA_BETA-HYDROLASES SUPERFAMILY PROTEIN"/>
    <property type="match status" value="1"/>
</dbReference>
<dbReference type="RefSeq" id="WP_273687074.1">
    <property type="nucleotide sequence ID" value="NZ_CP117411.1"/>
</dbReference>
<organism evidence="5 6">
    <name type="scientific">Sphingomonas naphthae</name>
    <dbReference type="NCBI Taxonomy" id="1813468"/>
    <lineage>
        <taxon>Bacteria</taxon>
        <taxon>Pseudomonadati</taxon>
        <taxon>Pseudomonadota</taxon>
        <taxon>Alphaproteobacteria</taxon>
        <taxon>Sphingomonadales</taxon>
        <taxon>Sphingomonadaceae</taxon>
        <taxon>Sphingomonas</taxon>
    </lineage>
</organism>
<reference evidence="5 6" key="1">
    <citation type="submission" date="2023-02" db="EMBL/GenBank/DDBJ databases">
        <title>Genome sequence of Sphingomonas naphthae.</title>
        <authorList>
            <person name="Kim S."/>
            <person name="Heo J."/>
            <person name="Kwon S.-W."/>
        </authorList>
    </citation>
    <scope>NUCLEOTIDE SEQUENCE [LARGE SCALE GENOMIC DNA]</scope>
    <source>
        <strain evidence="5 6">KACC 18716</strain>
    </source>
</reference>
<dbReference type="Pfam" id="PF22244">
    <property type="entry name" value="GCE_fung"/>
    <property type="match status" value="1"/>
</dbReference>
<dbReference type="Gene3D" id="3.40.50.1820">
    <property type="entry name" value="alpha/beta hydrolase"/>
    <property type="match status" value="1"/>
</dbReference>
<sequence>MAAVALMPIEAIAQPPALVGQARAWNRDEAKVGAYSLPDPLRRQDGRPVTSAASWEGTRRPELLDLFARHQFGVTPHTTAKPRVTVAERDAPALAGLATRTQLRLAIGAATIRVLLYRPAAARGKVPVMLHLGFAPNALMAGEAGIDESGAWDIRARRRVPDREATVLLTGFDPRPFLKAGFAVAHVYYCDIEPDFDGGAAFGVRTALGGVGNPRAPGEWGAIGAWAWGIGRVADALRRQPGIDGHRIALSGASRLGKAVLWAAAQDRRFALVVPMISGEGGAALSRRDFGETIADIAAPSRYHYWFAPRYGSYGADPSGLPVDAHDLLALIAPRPMLLVNGDTDAWSDWQGEIDAARAARPVYALLGRPGRLSIFTHHGGHRILPEDLSAMADFMARYFR</sequence>